<proteinExistence type="predicted"/>
<dbReference type="Gene3D" id="2.120.10.70">
    <property type="entry name" value="Fucose-specific lectin"/>
    <property type="match status" value="2"/>
</dbReference>
<evidence type="ECO:0008006" key="3">
    <source>
        <dbReference type="Google" id="ProtNLM"/>
    </source>
</evidence>
<protein>
    <recommendedName>
        <fullName evidence="3">Fucose-specific lectin</fullName>
    </recommendedName>
</protein>
<keyword evidence="2" id="KW-1185">Reference proteome</keyword>
<dbReference type="Proteomes" id="UP000828924">
    <property type="component" value="Chromosome"/>
</dbReference>
<dbReference type="RefSeq" id="WP_242331681.1">
    <property type="nucleotide sequence ID" value="NZ_CP071872.1"/>
</dbReference>
<organism evidence="1 2">
    <name type="scientific">Streptomyces formicae</name>
    <dbReference type="NCBI Taxonomy" id="1616117"/>
    <lineage>
        <taxon>Bacteria</taxon>
        <taxon>Bacillati</taxon>
        <taxon>Actinomycetota</taxon>
        <taxon>Actinomycetes</taxon>
        <taxon>Kitasatosporales</taxon>
        <taxon>Streptomycetaceae</taxon>
        <taxon>Streptomyces</taxon>
    </lineage>
</organism>
<dbReference type="SUPFAM" id="SSF89372">
    <property type="entry name" value="Fucose-specific lectin"/>
    <property type="match status" value="2"/>
</dbReference>
<sequence>MRTMAEKVYSIIEVARQNGKWGYSDINFSAGRTPDSPEADGGPVGPMWRQVSPAAIASSGLAAAGSVEDLRRVYYQEPARSLVGMAYEPPPDGRWVGYRVFTTEIGAPSAEVGSALAVTGQIGGLRVYYLADGQVEGGRRLVRLEERSEGWTCAMCADSPRASLISPLAAITTEQGEYAYYVDARSHVIEASWLGVEGWSVKDVTSDVDGCPVPSSLSRLTAAGYGSDFRFVYFLDENNSPVQLEHTVVVGTKKKPEGSVAWQVRSLSVYGAPAAAAGSRLAVVLTADGHPQLYYLDADRMVVEVGFNGRGWDVDHVGVDADEGAGAPSAADGSSLAAVAGADRSATQVYYLGAADRGAEPPDSDNNLMELRRHGDKWTSRCLGAELDLPDVATAVPSPITALYTSGPRVYYVSEE</sequence>
<gene>
    <name evidence="1" type="ORF">J4032_16910</name>
</gene>
<evidence type="ECO:0000313" key="1">
    <source>
        <dbReference type="EMBL" id="UNM12972.1"/>
    </source>
</evidence>
<reference evidence="1 2" key="1">
    <citation type="submission" date="2021-03" db="EMBL/GenBank/DDBJ databases">
        <title>Complete genome of Streptomyces formicae strain 1H-GS9 (DSM 100524).</title>
        <authorList>
            <person name="Atanasov K.E."/>
            <person name="Altabella T."/>
            <person name="Ferrer A."/>
        </authorList>
    </citation>
    <scope>NUCLEOTIDE SEQUENCE [LARGE SCALE GENOMIC DNA]</scope>
    <source>
        <strain evidence="1 2">1H-GS9</strain>
    </source>
</reference>
<name>A0ABY3WQA9_9ACTN</name>
<accession>A0ABY3WQA9</accession>
<dbReference type="EMBL" id="CP071872">
    <property type="protein sequence ID" value="UNM12972.1"/>
    <property type="molecule type" value="Genomic_DNA"/>
</dbReference>
<evidence type="ECO:0000313" key="2">
    <source>
        <dbReference type="Proteomes" id="UP000828924"/>
    </source>
</evidence>